<sequence length="61" mass="6514">MEFLARRSGFQESIPSAFPASKNDNISANFIRPGSFAVLASQSEATISSFSLAANSRNSET</sequence>
<protein>
    <submittedName>
        <fullName evidence="1">Uncharacterized protein</fullName>
    </submittedName>
</protein>
<evidence type="ECO:0000313" key="1">
    <source>
        <dbReference type="EMBL" id="OGY73347.1"/>
    </source>
</evidence>
<organism evidence="1 2">
    <name type="scientific">Candidatus Jacksonbacteria bacterium RIFCSPLOWO2_02_FULL_44_20</name>
    <dbReference type="NCBI Taxonomy" id="1798460"/>
    <lineage>
        <taxon>Bacteria</taxon>
        <taxon>Candidatus Jacksoniibacteriota</taxon>
    </lineage>
</organism>
<evidence type="ECO:0000313" key="2">
    <source>
        <dbReference type="Proteomes" id="UP000178315"/>
    </source>
</evidence>
<dbReference type="AlphaFoldDB" id="A0A1G2ABC2"/>
<accession>A0A1G2ABC2</accession>
<reference evidence="1 2" key="1">
    <citation type="journal article" date="2016" name="Nat. Commun.">
        <title>Thousands of microbial genomes shed light on interconnected biogeochemical processes in an aquifer system.</title>
        <authorList>
            <person name="Anantharaman K."/>
            <person name="Brown C.T."/>
            <person name="Hug L.A."/>
            <person name="Sharon I."/>
            <person name="Castelle C.J."/>
            <person name="Probst A.J."/>
            <person name="Thomas B.C."/>
            <person name="Singh A."/>
            <person name="Wilkins M.J."/>
            <person name="Karaoz U."/>
            <person name="Brodie E.L."/>
            <person name="Williams K.H."/>
            <person name="Hubbard S.S."/>
            <person name="Banfield J.F."/>
        </authorList>
    </citation>
    <scope>NUCLEOTIDE SEQUENCE [LARGE SCALE GENOMIC DNA]</scope>
</reference>
<dbReference type="Proteomes" id="UP000178315">
    <property type="component" value="Unassembled WGS sequence"/>
</dbReference>
<gene>
    <name evidence="1" type="ORF">A3H61_00305</name>
</gene>
<dbReference type="EMBL" id="MHJU01000013">
    <property type="protein sequence ID" value="OGY73347.1"/>
    <property type="molecule type" value="Genomic_DNA"/>
</dbReference>
<proteinExistence type="predicted"/>
<comment type="caution">
    <text evidence="1">The sequence shown here is derived from an EMBL/GenBank/DDBJ whole genome shotgun (WGS) entry which is preliminary data.</text>
</comment>
<name>A0A1G2ABC2_9BACT</name>